<protein>
    <recommendedName>
        <fullName evidence="3">Ester cyclase</fullName>
    </recommendedName>
</protein>
<dbReference type="OrthoDB" id="8685at2157"/>
<dbReference type="Gene3D" id="3.10.450.50">
    <property type="match status" value="1"/>
</dbReference>
<dbReference type="KEGG" id="naj:B1756_15030"/>
<gene>
    <name evidence="1" type="ORF">B1756_15030</name>
</gene>
<dbReference type="SUPFAM" id="SSF54427">
    <property type="entry name" value="NTF2-like"/>
    <property type="match status" value="1"/>
</dbReference>
<dbReference type="InterPro" id="IPR032710">
    <property type="entry name" value="NTF2-like_dom_sf"/>
</dbReference>
<dbReference type="PANTHER" id="PTHR38436">
    <property type="entry name" value="POLYKETIDE CYCLASE SNOAL-LIKE DOMAIN"/>
    <property type="match status" value="1"/>
</dbReference>
<evidence type="ECO:0000313" key="1">
    <source>
        <dbReference type="EMBL" id="ARS90911.1"/>
    </source>
</evidence>
<keyword evidence="2" id="KW-1185">Reference proteome</keyword>
<accession>A0A2Z2HUP7</accession>
<organism evidence="1 2">
    <name type="scientific">Natrarchaeobaculum aegyptiacum</name>
    <dbReference type="NCBI Taxonomy" id="745377"/>
    <lineage>
        <taxon>Archaea</taxon>
        <taxon>Methanobacteriati</taxon>
        <taxon>Methanobacteriota</taxon>
        <taxon>Stenosarchaea group</taxon>
        <taxon>Halobacteria</taxon>
        <taxon>Halobacteriales</taxon>
        <taxon>Natrialbaceae</taxon>
        <taxon>Natrarchaeobaculum</taxon>
    </lineage>
</organism>
<dbReference type="Pfam" id="PF07366">
    <property type="entry name" value="SnoaL"/>
    <property type="match status" value="1"/>
</dbReference>
<dbReference type="InterPro" id="IPR009959">
    <property type="entry name" value="Cyclase_SnoaL-like"/>
</dbReference>
<evidence type="ECO:0008006" key="3">
    <source>
        <dbReference type="Google" id="ProtNLM"/>
    </source>
</evidence>
<name>A0A2Z2HUP7_9EURY</name>
<dbReference type="Proteomes" id="UP000250088">
    <property type="component" value="Chromosome"/>
</dbReference>
<evidence type="ECO:0000313" key="2">
    <source>
        <dbReference type="Proteomes" id="UP000250088"/>
    </source>
</evidence>
<dbReference type="GeneID" id="32895413"/>
<dbReference type="EMBL" id="CP019893">
    <property type="protein sequence ID" value="ARS90911.1"/>
    <property type="molecule type" value="Genomic_DNA"/>
</dbReference>
<proteinExistence type="predicted"/>
<reference evidence="2" key="1">
    <citation type="submission" date="2017-02" db="EMBL/GenBank/DDBJ databases">
        <title>Natronthermophilus aegyptiacus gen. nov.,sp. nov., an aerobic, extremely halophilic alkalithermophilic archaeon isolated from the athalassohaline Wadi An Natrun, Egypt.</title>
        <authorList>
            <person name="Zhao B."/>
        </authorList>
    </citation>
    <scope>NUCLEOTIDE SEQUENCE [LARGE SCALE GENOMIC DNA]</scope>
    <source>
        <strain evidence="2">JW/NM-HA 15</strain>
    </source>
</reference>
<dbReference type="GO" id="GO:0030638">
    <property type="term" value="P:polyketide metabolic process"/>
    <property type="evidence" value="ECO:0007669"/>
    <property type="project" value="InterPro"/>
</dbReference>
<sequence length="150" mass="16275">MSGLETEKELAEEFVLAAFEKDDRRTIRRMLTSDALVYTPNVPGPGLDVDEFESQILDAFHGAFPDLSIAVESLVSEGATVVCRFTMTGTHEGVFRGIEPSGETVLVTGVVELRLTGSGIADVWQTTDSLALLEQIAAYDHENVRGERGS</sequence>
<dbReference type="RefSeq" id="WP_086889275.1">
    <property type="nucleotide sequence ID" value="NZ_CP019893.1"/>
</dbReference>
<dbReference type="PANTHER" id="PTHR38436:SF1">
    <property type="entry name" value="ESTER CYCLASE"/>
    <property type="match status" value="1"/>
</dbReference>
<dbReference type="AlphaFoldDB" id="A0A2Z2HUP7"/>